<evidence type="ECO:0000313" key="1">
    <source>
        <dbReference type="EMBL" id="NPU69045.1"/>
    </source>
</evidence>
<dbReference type="Proteomes" id="UP000886476">
    <property type="component" value="Unassembled WGS sequence"/>
</dbReference>
<proteinExistence type="predicted"/>
<keyword evidence="2" id="KW-1185">Reference proteome</keyword>
<evidence type="ECO:0000313" key="2">
    <source>
        <dbReference type="Proteomes" id="UP000886476"/>
    </source>
</evidence>
<organism evidence="1 2">
    <name type="scientific">Bradyrhizobium aeschynomenes</name>
    <dbReference type="NCBI Taxonomy" id="2734909"/>
    <lineage>
        <taxon>Bacteria</taxon>
        <taxon>Pseudomonadati</taxon>
        <taxon>Pseudomonadota</taxon>
        <taxon>Alphaproteobacteria</taxon>
        <taxon>Hyphomicrobiales</taxon>
        <taxon>Nitrobacteraceae</taxon>
        <taxon>Bradyrhizobium</taxon>
    </lineage>
</organism>
<dbReference type="RefSeq" id="WP_172114104.1">
    <property type="nucleotide sequence ID" value="NZ_JABFDN010000014.1"/>
</dbReference>
<name>A0ABX2CMJ8_9BRAD</name>
<gene>
    <name evidence="1" type="ORF">HL667_28860</name>
</gene>
<sequence>MMIVIQYDRGHWRVKQARAQTGHDFLNGDGSRAARRLDHDAFRRKRIMILSLCLSMIFSENRSSLFRIML</sequence>
<comment type="caution">
    <text evidence="1">The sequence shown here is derived from an EMBL/GenBank/DDBJ whole genome shotgun (WGS) entry which is preliminary data.</text>
</comment>
<protein>
    <submittedName>
        <fullName evidence="1">Uncharacterized protein</fullName>
    </submittedName>
</protein>
<dbReference type="EMBL" id="JABFDN010000014">
    <property type="protein sequence ID" value="NPU69045.1"/>
    <property type="molecule type" value="Genomic_DNA"/>
</dbReference>
<reference evidence="1" key="1">
    <citation type="submission" date="2020-05" db="EMBL/GenBank/DDBJ databases">
        <title>Nod-independent and nitrogen-fixing Bradyrhizobium aeschynomene sp. nov. isolated from nodules of Aeschynomene indica.</title>
        <authorList>
            <person name="Zhang Z."/>
        </authorList>
    </citation>
    <scope>NUCLEOTIDE SEQUENCE</scope>
    <source>
        <strain evidence="1">83012</strain>
    </source>
</reference>
<accession>A0ABX2CMJ8</accession>